<gene>
    <name evidence="2" type="ORF">H696_05487</name>
</gene>
<dbReference type="GeneID" id="20530212"/>
<dbReference type="RefSeq" id="XP_009497586.1">
    <property type="nucleotide sequence ID" value="XM_009499311.1"/>
</dbReference>
<dbReference type="OrthoDB" id="424794at2759"/>
<accession>A0A058Z185</accession>
<organism evidence="2">
    <name type="scientific">Fonticula alba</name>
    <name type="common">Slime mold</name>
    <dbReference type="NCBI Taxonomy" id="691883"/>
    <lineage>
        <taxon>Eukaryota</taxon>
        <taxon>Rotosphaerida</taxon>
        <taxon>Fonticulaceae</taxon>
        <taxon>Fonticula</taxon>
    </lineage>
</organism>
<dbReference type="STRING" id="691883.A0A058Z185"/>
<evidence type="ECO:0000313" key="2">
    <source>
        <dbReference type="EMBL" id="KCV68019.1"/>
    </source>
</evidence>
<evidence type="ECO:0000256" key="1">
    <source>
        <dbReference type="SAM" id="MobiDB-lite"/>
    </source>
</evidence>
<dbReference type="eggNOG" id="KOG1919">
    <property type="taxonomic scope" value="Eukaryota"/>
</dbReference>
<dbReference type="EMBL" id="KB932211">
    <property type="protein sequence ID" value="KCV68019.1"/>
    <property type="molecule type" value="Genomic_DNA"/>
</dbReference>
<keyword evidence="3" id="KW-1185">Reference proteome</keyword>
<dbReference type="Proteomes" id="UP000030693">
    <property type="component" value="Unassembled WGS sequence"/>
</dbReference>
<evidence type="ECO:0000313" key="3">
    <source>
        <dbReference type="Proteomes" id="UP000030693"/>
    </source>
</evidence>
<sequence>MTTANAARSGAAASADGAPDASASAPGPAAATVAPGASVPKSVFDGIKRPEPEALPNRPSKRLKQSLAHASKDECEVYYENGLRKTKPYTFDYRSNVKARWIGRTLMDVFSKEFLDLTPEYVVRSSRPESLASPALTVCLSSPVFLLLVFSLTCPGQRH</sequence>
<reference evidence="2" key="1">
    <citation type="submission" date="2013-04" db="EMBL/GenBank/DDBJ databases">
        <title>The Genome Sequence of Fonticula alba ATCC 38817.</title>
        <authorList>
            <consortium name="The Broad Institute Genomics Platform"/>
            <person name="Russ C."/>
            <person name="Cuomo C."/>
            <person name="Burger G."/>
            <person name="Gray M.W."/>
            <person name="Holland P.W.H."/>
            <person name="King N."/>
            <person name="Lang F.B.F."/>
            <person name="Roger A.J."/>
            <person name="Ruiz-Trillo I."/>
            <person name="Brown M."/>
            <person name="Walker B."/>
            <person name="Young S."/>
            <person name="Zeng Q."/>
            <person name="Gargeya S."/>
            <person name="Fitzgerald M."/>
            <person name="Haas B."/>
            <person name="Abouelleil A."/>
            <person name="Allen A.W."/>
            <person name="Alvarado L."/>
            <person name="Arachchi H.M."/>
            <person name="Berlin A.M."/>
            <person name="Chapman S.B."/>
            <person name="Gainer-Dewar J."/>
            <person name="Goldberg J."/>
            <person name="Griggs A."/>
            <person name="Gujja S."/>
            <person name="Hansen M."/>
            <person name="Howarth C."/>
            <person name="Imamovic A."/>
            <person name="Ireland A."/>
            <person name="Larimer J."/>
            <person name="McCowan C."/>
            <person name="Murphy C."/>
            <person name="Pearson M."/>
            <person name="Poon T.W."/>
            <person name="Priest M."/>
            <person name="Roberts A."/>
            <person name="Saif S."/>
            <person name="Shea T."/>
            <person name="Sisk P."/>
            <person name="Sykes S."/>
            <person name="Wortman J."/>
            <person name="Nusbaum C."/>
            <person name="Birren B."/>
        </authorList>
    </citation>
    <scope>NUCLEOTIDE SEQUENCE [LARGE SCALE GENOMIC DNA]</scope>
    <source>
        <strain evidence="2">ATCC 38817</strain>
    </source>
</reference>
<protein>
    <submittedName>
        <fullName evidence="2">Uncharacterized protein</fullName>
    </submittedName>
</protein>
<dbReference type="AlphaFoldDB" id="A0A058Z185"/>
<feature type="region of interest" description="Disordered" evidence="1">
    <location>
        <begin position="1"/>
        <end position="69"/>
    </location>
</feature>
<feature type="compositionally biased region" description="Low complexity" evidence="1">
    <location>
        <begin position="1"/>
        <end position="40"/>
    </location>
</feature>
<proteinExistence type="predicted"/>
<name>A0A058Z185_FONAL</name>